<comment type="caution">
    <text evidence="2">The sequence shown here is derived from an EMBL/GenBank/DDBJ whole genome shotgun (WGS) entry which is preliminary data.</text>
</comment>
<dbReference type="Pfam" id="PF14286">
    <property type="entry name" value="DHHW"/>
    <property type="match status" value="1"/>
</dbReference>
<organism evidence="2">
    <name type="scientific">bioreactor metagenome</name>
    <dbReference type="NCBI Taxonomy" id="1076179"/>
    <lineage>
        <taxon>unclassified sequences</taxon>
        <taxon>metagenomes</taxon>
        <taxon>ecological metagenomes</taxon>
    </lineage>
</organism>
<protein>
    <recommendedName>
        <fullName evidence="3">AlgX/AlgJ SGNH hydrolase-like domain-containing protein</fullName>
    </recommendedName>
</protein>
<reference evidence="2" key="1">
    <citation type="submission" date="2019-08" db="EMBL/GenBank/DDBJ databases">
        <authorList>
            <person name="Kucharzyk K."/>
            <person name="Murdoch R.W."/>
            <person name="Higgins S."/>
            <person name="Loffler F."/>
        </authorList>
    </citation>
    <scope>NUCLEOTIDE SEQUENCE</scope>
</reference>
<keyword evidence="1" id="KW-1133">Transmembrane helix</keyword>
<dbReference type="AlphaFoldDB" id="A0A645B7K4"/>
<keyword evidence="1" id="KW-0812">Transmembrane</keyword>
<accession>A0A645B7K4</accession>
<evidence type="ECO:0000313" key="2">
    <source>
        <dbReference type="EMBL" id="MPM61377.1"/>
    </source>
</evidence>
<evidence type="ECO:0008006" key="3">
    <source>
        <dbReference type="Google" id="ProtNLM"/>
    </source>
</evidence>
<evidence type="ECO:0000256" key="1">
    <source>
        <dbReference type="SAM" id="Phobius"/>
    </source>
</evidence>
<gene>
    <name evidence="2" type="ORF">SDC9_108235</name>
</gene>
<dbReference type="InterPro" id="IPR025945">
    <property type="entry name" value="DHHW"/>
</dbReference>
<dbReference type="EMBL" id="VSSQ01018307">
    <property type="protein sequence ID" value="MPM61377.1"/>
    <property type="molecule type" value="Genomic_DNA"/>
</dbReference>
<feature type="transmembrane region" description="Helical" evidence="1">
    <location>
        <begin position="6"/>
        <end position="27"/>
    </location>
</feature>
<proteinExistence type="predicted"/>
<name>A0A645B7K4_9ZZZZ</name>
<sequence length="386" mass="45880">MFNNLLKYFTIILFFAFIFTVPIITLLTPNKKISEIENKILAPLPKLSLKNIQDKSFMNNFDKYSSDQFPYREQFIKYKNSYSYIIGTKEFRNVYISNDHKYMEKFIYNNNIIDKNISQVTNLSKYFHDNYKIKSTLMIIPTSIAFYKDTLPSWTISDNQKHTIDYIKLKVKELSDINSNSDYNNFIKFYSPYNILKKYTDLPIYFNTDHHWTQLGARIAYEDLYNKNISTNLIYDGYNKVCSNFYGTYYSKAMIPNIKGDDLYAYNQFNNFKVSIDLSKNFNTLYDNDRLKGKNKYQYFLHGDPAFAVIEGKPNKDKEILVFKDSFAHSFIPFLTSNYKKIHVVDPRYYHIDIKKYLSQNSNIKEVLFISNIQTFNSSELYNLLK</sequence>
<keyword evidence="1" id="KW-0472">Membrane</keyword>